<evidence type="ECO:0000313" key="1">
    <source>
        <dbReference type="EMBL" id="RHX86426.1"/>
    </source>
</evidence>
<dbReference type="EMBL" id="QHCS01000002">
    <property type="protein sequence ID" value="RHX86426.1"/>
    <property type="molecule type" value="Genomic_DNA"/>
</dbReference>
<reference evidence="2" key="1">
    <citation type="submission" date="2018-05" db="EMBL/GenBank/DDBJ databases">
        <title>Leptospira yasudae sp. nov. and Leptospira stimsonii sp. nov., two pathogenic species of the genus Leptospira isolated from environmental sources.</title>
        <authorList>
            <person name="Casanovas-Massana A."/>
            <person name="Hamond C."/>
            <person name="Santos L.A."/>
            <person name="Hacker K.P."/>
            <person name="Balassiano I."/>
            <person name="Medeiros M.A."/>
            <person name="Reis M.G."/>
            <person name="Ko A.I."/>
            <person name="Wunder E.A."/>
        </authorList>
    </citation>
    <scope>NUCLEOTIDE SEQUENCE [LARGE SCALE GENOMIC DNA]</scope>
    <source>
        <strain evidence="2">AMB6-RJ</strain>
    </source>
</reference>
<name>A0A8B3CQH9_9LEPT</name>
<dbReference type="Proteomes" id="UP000266669">
    <property type="component" value="Unassembled WGS sequence"/>
</dbReference>
<proteinExistence type="predicted"/>
<gene>
    <name evidence="1" type="ORF">DLM78_11425</name>
</gene>
<protein>
    <submittedName>
        <fullName evidence="1">Uncharacterized protein</fullName>
    </submittedName>
</protein>
<sequence>MKRCGFCFLFHPIPAKGSPSEKRNFLFSNPGWSEFFGEVSDKNNLFQPIFYRFDRNKELTYNVVSQKIKSRSMNNGLFCKKVGTKKKKKKKKKPLRI</sequence>
<dbReference type="AlphaFoldDB" id="A0A8B3CQH9"/>
<accession>A0A8B3CQH9</accession>
<comment type="caution">
    <text evidence="1">The sequence shown here is derived from an EMBL/GenBank/DDBJ whole genome shotgun (WGS) entry which is preliminary data.</text>
</comment>
<evidence type="ECO:0000313" key="2">
    <source>
        <dbReference type="Proteomes" id="UP000266669"/>
    </source>
</evidence>
<organism evidence="1 2">
    <name type="scientific">Leptospira stimsonii</name>
    <dbReference type="NCBI Taxonomy" id="2202203"/>
    <lineage>
        <taxon>Bacteria</taxon>
        <taxon>Pseudomonadati</taxon>
        <taxon>Spirochaetota</taxon>
        <taxon>Spirochaetia</taxon>
        <taxon>Leptospirales</taxon>
        <taxon>Leptospiraceae</taxon>
        <taxon>Leptospira</taxon>
    </lineage>
</organism>